<accession>A0AAD7MT45</accession>
<name>A0AAD7MT45_9AGAR</name>
<comment type="caution">
    <text evidence="1">The sequence shown here is derived from an EMBL/GenBank/DDBJ whole genome shotgun (WGS) entry which is preliminary data.</text>
</comment>
<dbReference type="Proteomes" id="UP001215598">
    <property type="component" value="Unassembled WGS sequence"/>
</dbReference>
<evidence type="ECO:0000313" key="2">
    <source>
        <dbReference type="Proteomes" id="UP001215598"/>
    </source>
</evidence>
<gene>
    <name evidence="1" type="ORF">B0H16DRAFT_1469468</name>
</gene>
<reference evidence="1" key="1">
    <citation type="submission" date="2023-03" db="EMBL/GenBank/DDBJ databases">
        <title>Massive genome expansion in bonnet fungi (Mycena s.s.) driven by repeated elements and novel gene families across ecological guilds.</title>
        <authorList>
            <consortium name="Lawrence Berkeley National Laboratory"/>
            <person name="Harder C.B."/>
            <person name="Miyauchi S."/>
            <person name="Viragh M."/>
            <person name="Kuo A."/>
            <person name="Thoen E."/>
            <person name="Andreopoulos B."/>
            <person name="Lu D."/>
            <person name="Skrede I."/>
            <person name="Drula E."/>
            <person name="Henrissat B."/>
            <person name="Morin E."/>
            <person name="Kohler A."/>
            <person name="Barry K."/>
            <person name="LaButti K."/>
            <person name="Morin E."/>
            <person name="Salamov A."/>
            <person name="Lipzen A."/>
            <person name="Mereny Z."/>
            <person name="Hegedus B."/>
            <person name="Baldrian P."/>
            <person name="Stursova M."/>
            <person name="Weitz H."/>
            <person name="Taylor A."/>
            <person name="Grigoriev I.V."/>
            <person name="Nagy L.G."/>
            <person name="Martin F."/>
            <person name="Kauserud H."/>
        </authorList>
    </citation>
    <scope>NUCLEOTIDE SEQUENCE</scope>
    <source>
        <strain evidence="1">CBHHK182m</strain>
    </source>
</reference>
<dbReference type="EMBL" id="JARKIB010000157">
    <property type="protein sequence ID" value="KAJ7730788.1"/>
    <property type="molecule type" value="Genomic_DNA"/>
</dbReference>
<protein>
    <recommendedName>
        <fullName evidence="3">F-box domain-containing protein</fullName>
    </recommendedName>
</protein>
<keyword evidence="2" id="KW-1185">Reference proteome</keyword>
<dbReference type="InterPro" id="IPR036047">
    <property type="entry name" value="F-box-like_dom_sf"/>
</dbReference>
<evidence type="ECO:0008006" key="3">
    <source>
        <dbReference type="Google" id="ProtNLM"/>
    </source>
</evidence>
<organism evidence="1 2">
    <name type="scientific">Mycena metata</name>
    <dbReference type="NCBI Taxonomy" id="1033252"/>
    <lineage>
        <taxon>Eukaryota</taxon>
        <taxon>Fungi</taxon>
        <taxon>Dikarya</taxon>
        <taxon>Basidiomycota</taxon>
        <taxon>Agaricomycotina</taxon>
        <taxon>Agaricomycetes</taxon>
        <taxon>Agaricomycetidae</taxon>
        <taxon>Agaricales</taxon>
        <taxon>Marasmiineae</taxon>
        <taxon>Mycenaceae</taxon>
        <taxon>Mycena</taxon>
    </lineage>
</organism>
<sequence length="410" mass="46126">MLDKPCLCKIVTDVDSCHSGICEFTGRVGLSLQKELLRMTGQALFAFASRSKSDHTIVCRFLQDQPSQNIRALPGAKTGILARLPVELIEDIILNLPMSTRIWIAATCRVLRAIANRALLTAAARSLRPFKLSLLDLRFLQSCTATFVSGAVLQTLLYDAVERGADDPGIQELRPPTLDLYCPVYAGLDVAEFVAYSTGYRRDVFATTVDVDGIIEDCHILTRSGHPSIRVFETASHNPLDAIFHFPTTADMGAWFLDRIWHANPKVTFHGLAITTPERLPLYNLDTRQRAWDVTRSAATRGFKLIAEWTREHSCSRSYSCPLTWRTARDSGCLNLTFPTLPYSARGMENVWRNGLDVCWSMGGIVPCTKKSTENKVKRIFRSYRHHEHRCWMSAMLEITNSKTRPFLGQ</sequence>
<evidence type="ECO:0000313" key="1">
    <source>
        <dbReference type="EMBL" id="KAJ7730788.1"/>
    </source>
</evidence>
<dbReference type="AlphaFoldDB" id="A0AAD7MT45"/>
<proteinExistence type="predicted"/>
<dbReference type="SUPFAM" id="SSF81383">
    <property type="entry name" value="F-box domain"/>
    <property type="match status" value="1"/>
</dbReference>